<feature type="compositionally biased region" description="Basic residues" evidence="1">
    <location>
        <begin position="46"/>
        <end position="56"/>
    </location>
</feature>
<dbReference type="GeneID" id="63840113"/>
<reference evidence="2" key="1">
    <citation type="journal article" date="2020" name="Phytopathology">
        <title>Genome sequence of the chestnut blight fungus Cryphonectria parasitica EP155: A fundamental resource for an archetypical invasive plant pathogen.</title>
        <authorList>
            <person name="Crouch J.A."/>
            <person name="Dawe A."/>
            <person name="Aerts A."/>
            <person name="Barry K."/>
            <person name="Churchill A.C.L."/>
            <person name="Grimwood J."/>
            <person name="Hillman B."/>
            <person name="Milgroom M.G."/>
            <person name="Pangilinan J."/>
            <person name="Smith M."/>
            <person name="Salamov A."/>
            <person name="Schmutz J."/>
            <person name="Yadav J."/>
            <person name="Grigoriev I.V."/>
            <person name="Nuss D."/>
        </authorList>
    </citation>
    <scope>NUCLEOTIDE SEQUENCE</scope>
    <source>
        <strain evidence="2">EP155</strain>
    </source>
</reference>
<comment type="caution">
    <text evidence="2">The sequence shown here is derived from an EMBL/GenBank/DDBJ whole genome shotgun (WGS) entry which is preliminary data.</text>
</comment>
<evidence type="ECO:0000313" key="3">
    <source>
        <dbReference type="Proteomes" id="UP000803844"/>
    </source>
</evidence>
<dbReference type="Proteomes" id="UP000803844">
    <property type="component" value="Unassembled WGS sequence"/>
</dbReference>
<dbReference type="RefSeq" id="XP_040782128.1">
    <property type="nucleotide sequence ID" value="XM_040922984.1"/>
</dbReference>
<feature type="non-terminal residue" evidence="2">
    <location>
        <position position="183"/>
    </location>
</feature>
<dbReference type="EMBL" id="MU032344">
    <property type="protein sequence ID" value="KAF3771167.1"/>
    <property type="molecule type" value="Genomic_DNA"/>
</dbReference>
<evidence type="ECO:0000313" key="2">
    <source>
        <dbReference type="EMBL" id="KAF3771167.1"/>
    </source>
</evidence>
<accession>A0A9P5CV82</accession>
<keyword evidence="3" id="KW-1185">Reference proteome</keyword>
<sequence>MPSFTTGTPESMVKRTDSLNPETTCRGVTGNGRPCRRPLIAGSPKPKPKPKSKKTRLIVNDPSDPDQYCWQHKDQAAASASPSPGPQLSNQPILGGRTSIDSLTARLGLLQTHGKPSRPQKPNGNSSYNDGGQLQQTNTNGSYSRPSKKLKEWSFCCFRIPLYFEDPTPPPRPHPTPMQQFPN</sequence>
<proteinExistence type="predicted"/>
<feature type="compositionally biased region" description="Polar residues" evidence="1">
    <location>
        <begin position="120"/>
        <end position="145"/>
    </location>
</feature>
<dbReference type="OrthoDB" id="2417614at2759"/>
<name>A0A9P5CV82_CRYP1</name>
<protein>
    <submittedName>
        <fullName evidence="2">Uncharacterized protein</fullName>
    </submittedName>
</protein>
<dbReference type="AlphaFoldDB" id="A0A9P5CV82"/>
<feature type="region of interest" description="Disordered" evidence="1">
    <location>
        <begin position="1"/>
        <end position="147"/>
    </location>
</feature>
<organism evidence="2 3">
    <name type="scientific">Cryphonectria parasitica (strain ATCC 38755 / EP155)</name>
    <dbReference type="NCBI Taxonomy" id="660469"/>
    <lineage>
        <taxon>Eukaryota</taxon>
        <taxon>Fungi</taxon>
        <taxon>Dikarya</taxon>
        <taxon>Ascomycota</taxon>
        <taxon>Pezizomycotina</taxon>
        <taxon>Sordariomycetes</taxon>
        <taxon>Sordariomycetidae</taxon>
        <taxon>Diaporthales</taxon>
        <taxon>Cryphonectriaceae</taxon>
        <taxon>Cryphonectria-Endothia species complex</taxon>
        <taxon>Cryphonectria</taxon>
    </lineage>
</organism>
<evidence type="ECO:0000256" key="1">
    <source>
        <dbReference type="SAM" id="MobiDB-lite"/>
    </source>
</evidence>
<gene>
    <name evidence="2" type="ORF">M406DRAFT_354715</name>
</gene>